<protein>
    <submittedName>
        <fullName evidence="2">Anti-sigma factor</fullName>
    </submittedName>
</protein>
<comment type="caution">
    <text evidence="2">The sequence shown here is derived from an EMBL/GenBank/DDBJ whole genome shotgun (WGS) entry which is preliminary data.</text>
</comment>
<evidence type="ECO:0000313" key="3">
    <source>
        <dbReference type="Proteomes" id="UP000292781"/>
    </source>
</evidence>
<keyword evidence="3" id="KW-1185">Reference proteome</keyword>
<dbReference type="InterPro" id="IPR027383">
    <property type="entry name" value="Znf_put"/>
</dbReference>
<organism evidence="2 3">
    <name type="scientific">Siculibacillus lacustris</name>
    <dbReference type="NCBI Taxonomy" id="1549641"/>
    <lineage>
        <taxon>Bacteria</taxon>
        <taxon>Pseudomonadati</taxon>
        <taxon>Pseudomonadota</taxon>
        <taxon>Alphaproteobacteria</taxon>
        <taxon>Hyphomicrobiales</taxon>
        <taxon>Ancalomicrobiaceae</taxon>
        <taxon>Siculibacillus</taxon>
    </lineage>
</organism>
<dbReference type="InterPro" id="IPR041916">
    <property type="entry name" value="Anti_sigma_zinc_sf"/>
</dbReference>
<feature type="domain" description="Putative zinc-finger" evidence="1">
    <location>
        <begin position="12"/>
        <end position="46"/>
    </location>
</feature>
<dbReference type="Proteomes" id="UP000292781">
    <property type="component" value="Unassembled WGS sequence"/>
</dbReference>
<accession>A0A4Q9VMS4</accession>
<gene>
    <name evidence="2" type="ORF">EYW49_13265</name>
</gene>
<dbReference type="OrthoDB" id="7549755at2"/>
<dbReference type="RefSeq" id="WP_131310068.1">
    <property type="nucleotide sequence ID" value="NZ_SJFN01000018.1"/>
</dbReference>
<sequence length="267" mass="29022">MTEDRGNVDDACEEWAPLLGGLVDGEIDAAHALACERHLETCEACRRRLAGIRAVRATLARPELRHRAPPHLEDKIRDALAAAAGLRRRVAPSRFGGDAMALLDRVGRWSLVPSLAALAVAVVLVVTPRPEEGPEPQLVASHVRSLLADHLTDVATSDRHTVKPWFAGKVDFSPPVIDLAARGFPLAGGRLDYVGGRVVAALVYRRNGHVINLFVWPDAGLGSRAASREGYSMIRWAQAGLAFWAVSDLNPVELREFQEDFAEASPR</sequence>
<evidence type="ECO:0000259" key="1">
    <source>
        <dbReference type="Pfam" id="PF13490"/>
    </source>
</evidence>
<evidence type="ECO:0000313" key="2">
    <source>
        <dbReference type="EMBL" id="TBW36804.1"/>
    </source>
</evidence>
<dbReference type="AlphaFoldDB" id="A0A4Q9VMS4"/>
<name>A0A4Q9VMS4_9HYPH</name>
<dbReference type="Gene3D" id="1.10.10.1320">
    <property type="entry name" value="Anti-sigma factor, zinc-finger domain"/>
    <property type="match status" value="1"/>
</dbReference>
<reference evidence="2 3" key="1">
    <citation type="submission" date="2019-02" db="EMBL/GenBank/DDBJ databases">
        <title>Siculibacillus lacustris gen. nov., sp. nov., a new rosette-forming bacterium isolated from a freshwater crater lake (Lake St. Ana, Romania).</title>
        <authorList>
            <person name="Felfoldi T."/>
            <person name="Marton Z."/>
            <person name="Szabo A."/>
            <person name="Mentes A."/>
            <person name="Boka K."/>
            <person name="Marialigeti K."/>
            <person name="Mathe I."/>
            <person name="Koncz M."/>
            <person name="Schumann P."/>
            <person name="Toth E."/>
        </authorList>
    </citation>
    <scope>NUCLEOTIDE SEQUENCE [LARGE SCALE GENOMIC DNA]</scope>
    <source>
        <strain evidence="2 3">SA-279</strain>
    </source>
</reference>
<dbReference type="Pfam" id="PF13490">
    <property type="entry name" value="zf-HC2"/>
    <property type="match status" value="1"/>
</dbReference>
<proteinExistence type="predicted"/>
<dbReference type="EMBL" id="SJFN01000018">
    <property type="protein sequence ID" value="TBW36804.1"/>
    <property type="molecule type" value="Genomic_DNA"/>
</dbReference>